<reference evidence="1" key="1">
    <citation type="submission" date="2020-11" db="EMBL/GenBank/DDBJ databases">
        <authorList>
            <consortium name="DOE Joint Genome Institute"/>
            <person name="Ahrendt S."/>
            <person name="Riley R."/>
            <person name="Andreopoulos W."/>
            <person name="Labutti K."/>
            <person name="Pangilinan J."/>
            <person name="Ruiz-Duenas F.J."/>
            <person name="Barrasa J.M."/>
            <person name="Sanchez-Garcia M."/>
            <person name="Camarero S."/>
            <person name="Miyauchi S."/>
            <person name="Serrano A."/>
            <person name="Linde D."/>
            <person name="Babiker R."/>
            <person name="Drula E."/>
            <person name="Ayuso-Fernandez I."/>
            <person name="Pacheco R."/>
            <person name="Padilla G."/>
            <person name="Ferreira P."/>
            <person name="Barriuso J."/>
            <person name="Kellner H."/>
            <person name="Castanera R."/>
            <person name="Alfaro M."/>
            <person name="Ramirez L."/>
            <person name="Pisabarro A.G."/>
            <person name="Kuo A."/>
            <person name="Tritt A."/>
            <person name="Lipzen A."/>
            <person name="He G."/>
            <person name="Yan M."/>
            <person name="Ng V."/>
            <person name="Cullen D."/>
            <person name="Martin F."/>
            <person name="Rosso M.-N."/>
            <person name="Henrissat B."/>
            <person name="Hibbett D."/>
            <person name="Martinez A.T."/>
            <person name="Grigoriev I.V."/>
        </authorList>
    </citation>
    <scope>NUCLEOTIDE SEQUENCE</scope>
    <source>
        <strain evidence="1">CBS 506.95</strain>
    </source>
</reference>
<name>A0A9P6ES35_9AGAR</name>
<protein>
    <submittedName>
        <fullName evidence="1">Uncharacterized protein</fullName>
    </submittedName>
</protein>
<gene>
    <name evidence="1" type="ORF">CPB83DRAFT_844621</name>
</gene>
<organism evidence="1 2">
    <name type="scientific">Crepidotus variabilis</name>
    <dbReference type="NCBI Taxonomy" id="179855"/>
    <lineage>
        <taxon>Eukaryota</taxon>
        <taxon>Fungi</taxon>
        <taxon>Dikarya</taxon>
        <taxon>Basidiomycota</taxon>
        <taxon>Agaricomycotina</taxon>
        <taxon>Agaricomycetes</taxon>
        <taxon>Agaricomycetidae</taxon>
        <taxon>Agaricales</taxon>
        <taxon>Agaricineae</taxon>
        <taxon>Crepidotaceae</taxon>
        <taxon>Crepidotus</taxon>
    </lineage>
</organism>
<dbReference type="Gene3D" id="3.80.10.10">
    <property type="entry name" value="Ribonuclease Inhibitor"/>
    <property type="match status" value="1"/>
</dbReference>
<comment type="caution">
    <text evidence="1">The sequence shown here is derived from an EMBL/GenBank/DDBJ whole genome shotgun (WGS) entry which is preliminary data.</text>
</comment>
<proteinExistence type="predicted"/>
<evidence type="ECO:0000313" key="1">
    <source>
        <dbReference type="EMBL" id="KAF9533847.1"/>
    </source>
</evidence>
<dbReference type="AlphaFoldDB" id="A0A9P6ES35"/>
<dbReference type="EMBL" id="MU157827">
    <property type="protein sequence ID" value="KAF9533847.1"/>
    <property type="molecule type" value="Genomic_DNA"/>
</dbReference>
<evidence type="ECO:0000313" key="2">
    <source>
        <dbReference type="Proteomes" id="UP000807306"/>
    </source>
</evidence>
<accession>A0A9P6ES35</accession>
<dbReference type="SUPFAM" id="SSF52047">
    <property type="entry name" value="RNI-like"/>
    <property type="match status" value="1"/>
</dbReference>
<sequence>MSTVKQWVERSGRCPLSVGIWAEAVGQLDTGIAWPALQMFTTPNEMEITSRIQDILIRASNVFVSEKDEAPSGVQFPALRTLNVCFEGHFWDVSHVTDGNFDFVTAPRFLEEIPVNAPHLESLTWRGFNCTQVLSNLLHPPSNLLPQAVTLTNIEIEATISPLECFDILASFPHLRYCVLEGIRKTADVQLSFHHSSLDVFYLAHLTLIGDFNPLFILNKLTAPSLCVLTIAAVNGSNIQSSSTLSSFLLQSTPPLRELRITNIHLPEEECQKCFRSIPTMEILDIYHEHRNRNGPKVNGILDALLMRQPPFNSTAPFVCPKLRSLVIRGDVVAPDGVLAEFVEGRLGETGIDFCLEKVHVEFNEEGHNIDKEKVKELTRKAERLEKKLVMRVFHR</sequence>
<dbReference type="Proteomes" id="UP000807306">
    <property type="component" value="Unassembled WGS sequence"/>
</dbReference>
<keyword evidence="2" id="KW-1185">Reference proteome</keyword>
<dbReference type="InterPro" id="IPR032675">
    <property type="entry name" value="LRR_dom_sf"/>
</dbReference>